<dbReference type="Proteomes" id="UP000011713">
    <property type="component" value="Unassembled WGS sequence"/>
</dbReference>
<evidence type="ECO:0000313" key="3">
    <source>
        <dbReference type="Proteomes" id="UP000011713"/>
    </source>
</evidence>
<keyword evidence="1" id="KW-0812">Transmembrane</keyword>
<dbReference type="EnsemblProtists" id="HpaT801426">
    <property type="protein sequence ID" value="HpaP801426"/>
    <property type="gene ID" value="HpaG801426"/>
</dbReference>
<dbReference type="AlphaFoldDB" id="M4B576"/>
<organism evidence="2 3">
    <name type="scientific">Hyaloperonospora arabidopsidis (strain Emoy2)</name>
    <name type="common">Downy mildew agent</name>
    <name type="synonym">Peronospora arabidopsidis</name>
    <dbReference type="NCBI Taxonomy" id="559515"/>
    <lineage>
        <taxon>Eukaryota</taxon>
        <taxon>Sar</taxon>
        <taxon>Stramenopiles</taxon>
        <taxon>Oomycota</taxon>
        <taxon>Peronosporomycetes</taxon>
        <taxon>Peronosporales</taxon>
        <taxon>Peronosporaceae</taxon>
        <taxon>Hyaloperonospora</taxon>
    </lineage>
</organism>
<name>M4B576_HYAAE</name>
<keyword evidence="1" id="KW-1133">Transmembrane helix</keyword>
<reference evidence="2" key="2">
    <citation type="submission" date="2015-06" db="UniProtKB">
        <authorList>
            <consortium name="EnsemblProtists"/>
        </authorList>
    </citation>
    <scope>IDENTIFICATION</scope>
    <source>
        <strain evidence="2">Emoy2</strain>
    </source>
</reference>
<keyword evidence="1" id="KW-0472">Membrane</keyword>
<dbReference type="InParanoid" id="M4B576"/>
<evidence type="ECO:0000313" key="2">
    <source>
        <dbReference type="EnsemblProtists" id="HpaP801426"/>
    </source>
</evidence>
<dbReference type="OMA" id="PFGLYYV"/>
<proteinExistence type="predicted"/>
<protein>
    <recommendedName>
        <fullName evidence="4">NADH-ubiquinone oxidoreductase B15 subunit</fullName>
    </recommendedName>
</protein>
<feature type="transmembrane region" description="Helical" evidence="1">
    <location>
        <begin position="61"/>
        <end position="79"/>
    </location>
</feature>
<reference evidence="3" key="1">
    <citation type="journal article" date="2010" name="Science">
        <title>Signatures of adaptation to obligate biotrophy in the Hyaloperonospora arabidopsidis genome.</title>
        <authorList>
            <person name="Baxter L."/>
            <person name="Tripathy S."/>
            <person name="Ishaque N."/>
            <person name="Boot N."/>
            <person name="Cabral A."/>
            <person name="Kemen E."/>
            <person name="Thines M."/>
            <person name="Ah-Fong A."/>
            <person name="Anderson R."/>
            <person name="Badejoko W."/>
            <person name="Bittner-Eddy P."/>
            <person name="Boore J.L."/>
            <person name="Chibucos M.C."/>
            <person name="Coates M."/>
            <person name="Dehal P."/>
            <person name="Delehaunty K."/>
            <person name="Dong S."/>
            <person name="Downton P."/>
            <person name="Dumas B."/>
            <person name="Fabro G."/>
            <person name="Fronick C."/>
            <person name="Fuerstenberg S.I."/>
            <person name="Fulton L."/>
            <person name="Gaulin E."/>
            <person name="Govers F."/>
            <person name="Hughes L."/>
            <person name="Humphray S."/>
            <person name="Jiang R.H."/>
            <person name="Judelson H."/>
            <person name="Kamoun S."/>
            <person name="Kyung K."/>
            <person name="Meijer H."/>
            <person name="Minx P."/>
            <person name="Morris P."/>
            <person name="Nelson J."/>
            <person name="Phuntumart V."/>
            <person name="Qutob D."/>
            <person name="Rehmany A."/>
            <person name="Rougon-Cardoso A."/>
            <person name="Ryden P."/>
            <person name="Torto-Alalibo T."/>
            <person name="Studholme D."/>
            <person name="Wang Y."/>
            <person name="Win J."/>
            <person name="Wood J."/>
            <person name="Clifton S.W."/>
            <person name="Rogers J."/>
            <person name="Van den Ackerveken G."/>
            <person name="Jones J.D."/>
            <person name="McDowell J.M."/>
            <person name="Beynon J."/>
            <person name="Tyler B.M."/>
        </authorList>
    </citation>
    <scope>NUCLEOTIDE SEQUENCE [LARGE SCALE GENOMIC DNA]</scope>
    <source>
        <strain evidence="3">Emoy2</strain>
    </source>
</reference>
<dbReference type="HOGENOM" id="CLU_186421_0_0_1"/>
<accession>M4B576</accession>
<dbReference type="EMBL" id="JH598325">
    <property type="status" value="NOT_ANNOTATED_CDS"/>
    <property type="molecule type" value="Genomic_DNA"/>
</dbReference>
<sequence length="98" mass="11505">MIDIGNALAMLVTTLRRSKRALTHLQSPRRHGGSLSKNKHIENWNNWRGDSEKRFQFNRQFFTSLVGWGVVPFTLYYVLSTDERRKRNSRSGAQEILR</sequence>
<keyword evidence="3" id="KW-1185">Reference proteome</keyword>
<evidence type="ECO:0008006" key="4">
    <source>
        <dbReference type="Google" id="ProtNLM"/>
    </source>
</evidence>
<dbReference type="VEuPathDB" id="FungiDB:HpaG801426"/>
<evidence type="ECO:0000256" key="1">
    <source>
        <dbReference type="SAM" id="Phobius"/>
    </source>
</evidence>
<dbReference type="eggNOG" id="ENOG502SB7T">
    <property type="taxonomic scope" value="Eukaryota"/>
</dbReference>